<comment type="caution">
    <text evidence="2">The sequence shown here is derived from an EMBL/GenBank/DDBJ whole genome shotgun (WGS) entry which is preliminary data.</text>
</comment>
<evidence type="ECO:0000313" key="2">
    <source>
        <dbReference type="EMBL" id="MBL6082265.1"/>
    </source>
</evidence>
<dbReference type="RefSeq" id="WP_328702513.1">
    <property type="nucleotide sequence ID" value="NZ_JAETWB010000055.1"/>
</dbReference>
<feature type="chain" id="PRO_5045244562" evidence="1">
    <location>
        <begin position="24"/>
        <end position="69"/>
    </location>
</feature>
<reference evidence="2 3" key="1">
    <citation type="submission" date="2021-01" db="EMBL/GenBank/DDBJ databases">
        <title>Belnapia mucosa sp. nov. and Belnapia arida sp. nov., isolated from the Tabernas Desert (Almeria, Spain).</title>
        <authorList>
            <person name="Molina-Menor E."/>
            <person name="Vidal-Verdu A."/>
            <person name="Calonge A."/>
            <person name="Satari L."/>
            <person name="Pereto J."/>
            <person name="Porcar M."/>
        </authorList>
    </citation>
    <scope>NUCLEOTIDE SEQUENCE [LARGE SCALE GENOMIC DNA]</scope>
    <source>
        <strain evidence="2 3">T18</strain>
    </source>
</reference>
<dbReference type="InterPro" id="IPR010239">
    <property type="entry name" value="CHP02001"/>
</dbReference>
<proteinExistence type="predicted"/>
<evidence type="ECO:0000313" key="3">
    <source>
        <dbReference type="Proteomes" id="UP000660885"/>
    </source>
</evidence>
<dbReference type="Proteomes" id="UP000660885">
    <property type="component" value="Unassembled WGS sequence"/>
</dbReference>
<organism evidence="2 3">
    <name type="scientific">Belnapia arida</name>
    <dbReference type="NCBI Taxonomy" id="2804533"/>
    <lineage>
        <taxon>Bacteria</taxon>
        <taxon>Pseudomonadati</taxon>
        <taxon>Pseudomonadota</taxon>
        <taxon>Alphaproteobacteria</taxon>
        <taxon>Acetobacterales</taxon>
        <taxon>Roseomonadaceae</taxon>
        <taxon>Belnapia</taxon>
    </lineage>
</organism>
<feature type="non-terminal residue" evidence="2">
    <location>
        <position position="69"/>
    </location>
</feature>
<keyword evidence="3" id="KW-1185">Reference proteome</keyword>
<dbReference type="Pfam" id="PF09694">
    <property type="entry name" value="Gcw_chp"/>
    <property type="match status" value="1"/>
</dbReference>
<dbReference type="EMBL" id="JAETWB010000055">
    <property type="protein sequence ID" value="MBL6082265.1"/>
    <property type="molecule type" value="Genomic_DNA"/>
</dbReference>
<evidence type="ECO:0000256" key="1">
    <source>
        <dbReference type="SAM" id="SignalP"/>
    </source>
</evidence>
<protein>
    <submittedName>
        <fullName evidence="2">Uncharacterized protein</fullName>
    </submittedName>
</protein>
<sequence>MRKLFSTLLLGSTVALPALPTKAQTAIDSLGLTVTLTPTVSNDYLFRGISQTRNNWAFQGTADVQHDSG</sequence>
<keyword evidence="1" id="KW-0732">Signal</keyword>
<accession>A0ABS1UC51</accession>
<feature type="signal peptide" evidence="1">
    <location>
        <begin position="1"/>
        <end position="23"/>
    </location>
</feature>
<name>A0ABS1UC51_9PROT</name>
<gene>
    <name evidence="2" type="ORF">JMJ56_30270</name>
</gene>